<keyword evidence="5" id="KW-1185">Reference proteome</keyword>
<evidence type="ECO:0000313" key="5">
    <source>
        <dbReference type="Proteomes" id="UP000011668"/>
    </source>
</evidence>
<dbReference type="EMBL" id="AFRT01001829">
    <property type="protein sequence ID" value="ELU39296.1"/>
    <property type="molecule type" value="Genomic_DNA"/>
</dbReference>
<dbReference type="AlphaFoldDB" id="L8WME4"/>
<comment type="similarity">
    <text evidence="1">Belongs to the glycosyltransferase 15 family.</text>
</comment>
<evidence type="ECO:0000313" key="4">
    <source>
        <dbReference type="EMBL" id="ELU39296.1"/>
    </source>
</evidence>
<sequence length="644" mass="72501">MAKYSSPALQALSSPRRYIPLAIFTLIIGHYVLAAMHSGYGEATSMSKLTESWRKVAETTCNSTAFLPPTPLTSSSDSYYLPAQPSSAPSGPRPVIEVEKFTPPARKANAAFVFLARNSDLAGVMQSMKHMEDRFNKKFNYPYVFLNDVPFDKFSSATPSHTSQLTNANISYGVIESSHWNQPDWINEEQAKANRQWFKDNDIIYGVHDEVGYQCGANYNSCSKVIASPTVTCAVSILDSFSDTSSSSSMTIIGALSELSPSMHVKAYWNLTHLESGFTIALYEFPETIWSLWNATREFIQMYPEYVPEDNAMAFLSDDGGQTYNNCHFWSNFEIGDLNFWRSEAYMKYFDFLDSKGGFYYERWGDAPVHSIAAALFAKKDQIHFFENIGYRHAPFEHCPTGRIHSQNKCWCDEANTFDTTRCGGRARIGPSGTHNRRYPENTHAPLPRVNSEGNLFVPTWPGMYASRFESIINHNNQMTSAATLNTSNDVFMKTNVEANKRELELPTDYHRQITITNEKHGLDIAPARRPGCKSHLNRLLAAGLIASAALYCCRDRILYDARGLFVGNPEPKDYCKQVKPFDASNWTAVYDADGFEAKAAELLGGAVRIPTESFDNMGNVGDDDHWVVFDKLHKYLEKQFPKT</sequence>
<dbReference type="GO" id="GO:0000032">
    <property type="term" value="P:cell wall mannoprotein biosynthetic process"/>
    <property type="evidence" value="ECO:0007669"/>
    <property type="project" value="TreeGrafter"/>
</dbReference>
<accession>L8WME4</accession>
<dbReference type="OrthoDB" id="439943at2759"/>
<dbReference type="Gene3D" id="3.90.550.10">
    <property type="entry name" value="Spore Coat Polysaccharide Biosynthesis Protein SpsA, Chain A"/>
    <property type="match status" value="2"/>
</dbReference>
<dbReference type="PANTHER" id="PTHR31121">
    <property type="entry name" value="ALPHA-1,2 MANNOSYLTRANSFERASE KTR1"/>
    <property type="match status" value="1"/>
</dbReference>
<evidence type="ECO:0000256" key="3">
    <source>
        <dbReference type="SAM" id="Phobius"/>
    </source>
</evidence>
<protein>
    <submittedName>
        <fullName evidence="4">Glycosyltransferase family 15 protein</fullName>
    </submittedName>
</protein>
<dbReference type="Proteomes" id="UP000011668">
    <property type="component" value="Unassembled WGS sequence"/>
</dbReference>
<keyword evidence="3" id="KW-1133">Transmembrane helix</keyword>
<dbReference type="SUPFAM" id="SSF53448">
    <property type="entry name" value="Nucleotide-diphospho-sugar transferases"/>
    <property type="match status" value="2"/>
</dbReference>
<dbReference type="GO" id="GO:0000026">
    <property type="term" value="F:alpha-1,2-mannosyltransferase activity"/>
    <property type="evidence" value="ECO:0007669"/>
    <property type="project" value="TreeGrafter"/>
</dbReference>
<dbReference type="GO" id="GO:0006487">
    <property type="term" value="P:protein N-linked glycosylation"/>
    <property type="evidence" value="ECO:0007669"/>
    <property type="project" value="TreeGrafter"/>
</dbReference>
<dbReference type="GO" id="GO:0005794">
    <property type="term" value="C:Golgi apparatus"/>
    <property type="evidence" value="ECO:0007669"/>
    <property type="project" value="TreeGrafter"/>
</dbReference>
<keyword evidence="3" id="KW-0812">Transmembrane</keyword>
<keyword evidence="2 4" id="KW-0808">Transferase</keyword>
<dbReference type="InterPro" id="IPR002685">
    <property type="entry name" value="Glyco_trans_15"/>
</dbReference>
<gene>
    <name evidence="4" type="ORF">AG1IA_06682</name>
</gene>
<dbReference type="GO" id="GO:0016020">
    <property type="term" value="C:membrane"/>
    <property type="evidence" value="ECO:0007669"/>
    <property type="project" value="InterPro"/>
</dbReference>
<evidence type="ECO:0000256" key="1">
    <source>
        <dbReference type="ARBA" id="ARBA00007677"/>
    </source>
</evidence>
<dbReference type="InterPro" id="IPR029044">
    <property type="entry name" value="Nucleotide-diphossugar_trans"/>
</dbReference>
<dbReference type="STRING" id="983506.L8WME4"/>
<evidence type="ECO:0000256" key="2">
    <source>
        <dbReference type="ARBA" id="ARBA00022679"/>
    </source>
</evidence>
<organism evidence="4 5">
    <name type="scientific">Thanatephorus cucumeris (strain AG1-IA)</name>
    <name type="common">Rice sheath blight fungus</name>
    <name type="synonym">Rhizoctonia solani</name>
    <dbReference type="NCBI Taxonomy" id="983506"/>
    <lineage>
        <taxon>Eukaryota</taxon>
        <taxon>Fungi</taxon>
        <taxon>Dikarya</taxon>
        <taxon>Basidiomycota</taxon>
        <taxon>Agaricomycotina</taxon>
        <taxon>Agaricomycetes</taxon>
        <taxon>Cantharellales</taxon>
        <taxon>Ceratobasidiaceae</taxon>
        <taxon>Rhizoctonia</taxon>
        <taxon>Rhizoctonia solani AG-1</taxon>
    </lineage>
</organism>
<name>L8WME4_THACA</name>
<dbReference type="Pfam" id="PF01793">
    <property type="entry name" value="Glyco_transf_15"/>
    <property type="match status" value="2"/>
</dbReference>
<keyword evidence="3" id="KW-0472">Membrane</keyword>
<feature type="transmembrane region" description="Helical" evidence="3">
    <location>
        <begin position="21"/>
        <end position="40"/>
    </location>
</feature>
<dbReference type="PANTHER" id="PTHR31121:SF6">
    <property type="entry name" value="ALPHA-1,2 MANNOSYLTRANSFERASE KTR1"/>
    <property type="match status" value="1"/>
</dbReference>
<reference evidence="4 5" key="1">
    <citation type="journal article" date="2013" name="Nat. Commun.">
        <title>The evolution and pathogenic mechanisms of the rice sheath blight pathogen.</title>
        <authorList>
            <person name="Zheng A."/>
            <person name="Lin R."/>
            <person name="Xu L."/>
            <person name="Qin P."/>
            <person name="Tang C."/>
            <person name="Ai P."/>
            <person name="Zhang D."/>
            <person name="Liu Y."/>
            <person name="Sun Z."/>
            <person name="Feng H."/>
            <person name="Wang Y."/>
            <person name="Chen Y."/>
            <person name="Liang X."/>
            <person name="Fu R."/>
            <person name="Li Q."/>
            <person name="Zhang J."/>
            <person name="Yu X."/>
            <person name="Xie Z."/>
            <person name="Ding L."/>
            <person name="Guan P."/>
            <person name="Tang J."/>
            <person name="Liang Y."/>
            <person name="Wang S."/>
            <person name="Deng Q."/>
            <person name="Li S."/>
            <person name="Zhu J."/>
            <person name="Wang L."/>
            <person name="Liu H."/>
            <person name="Li P."/>
        </authorList>
    </citation>
    <scope>NUCLEOTIDE SEQUENCE [LARGE SCALE GENOMIC DNA]</scope>
    <source>
        <strain evidence="5">AG-1 IA</strain>
    </source>
</reference>
<comment type="caution">
    <text evidence="4">The sequence shown here is derived from an EMBL/GenBank/DDBJ whole genome shotgun (WGS) entry which is preliminary data.</text>
</comment>
<proteinExistence type="inferred from homology"/>
<dbReference type="HOGENOM" id="CLU_425247_0_0_1"/>